<name>A0A8H6W628_9AGAR</name>
<dbReference type="RefSeq" id="XP_037221173.1">
    <property type="nucleotide sequence ID" value="XM_037363252.1"/>
</dbReference>
<dbReference type="EMBL" id="JACAZF010000005">
    <property type="protein sequence ID" value="KAF7304201.1"/>
    <property type="molecule type" value="Genomic_DNA"/>
</dbReference>
<keyword evidence="4" id="KW-1185">Reference proteome</keyword>
<sequence length="215" mass="23249">MPPAPVSPTFSLLSTSTPATTPSSDSQAASSAAYGSQSLVFYICAMVGMLLILTVGVVLFRLFAYRLLWFPSIGDLSSNHPDFSTADPPRIFDAKQVLLDEKRATDGHWDHVMPLWASYEAAAPTQAAAARAPHRPPSPLCIKAQNSPSSRHLAVGLLVTMPTPTDSSWEPPLELAVAEINLPVARLSELRRSMDSEVSHSEPQLHVGAPLHLYR</sequence>
<keyword evidence="2" id="KW-1133">Transmembrane helix</keyword>
<proteinExistence type="predicted"/>
<evidence type="ECO:0000313" key="4">
    <source>
        <dbReference type="Proteomes" id="UP000636479"/>
    </source>
</evidence>
<keyword evidence="2" id="KW-0472">Membrane</keyword>
<evidence type="ECO:0000256" key="1">
    <source>
        <dbReference type="SAM" id="MobiDB-lite"/>
    </source>
</evidence>
<organism evidence="3 4">
    <name type="scientific">Mycena indigotica</name>
    <dbReference type="NCBI Taxonomy" id="2126181"/>
    <lineage>
        <taxon>Eukaryota</taxon>
        <taxon>Fungi</taxon>
        <taxon>Dikarya</taxon>
        <taxon>Basidiomycota</taxon>
        <taxon>Agaricomycotina</taxon>
        <taxon>Agaricomycetes</taxon>
        <taxon>Agaricomycetidae</taxon>
        <taxon>Agaricales</taxon>
        <taxon>Marasmiineae</taxon>
        <taxon>Mycenaceae</taxon>
        <taxon>Mycena</taxon>
    </lineage>
</organism>
<evidence type="ECO:0000256" key="2">
    <source>
        <dbReference type="SAM" id="Phobius"/>
    </source>
</evidence>
<dbReference type="GeneID" id="59345768"/>
<keyword evidence="2" id="KW-0812">Transmembrane</keyword>
<dbReference type="AlphaFoldDB" id="A0A8H6W628"/>
<protein>
    <submittedName>
        <fullName evidence="3">Uncharacterized protein</fullName>
    </submittedName>
</protein>
<feature type="transmembrane region" description="Helical" evidence="2">
    <location>
        <begin position="39"/>
        <end position="63"/>
    </location>
</feature>
<dbReference type="Proteomes" id="UP000636479">
    <property type="component" value="Unassembled WGS sequence"/>
</dbReference>
<comment type="caution">
    <text evidence="3">The sequence shown here is derived from an EMBL/GenBank/DDBJ whole genome shotgun (WGS) entry which is preliminary data.</text>
</comment>
<gene>
    <name evidence="3" type="ORF">MIND_00652200</name>
</gene>
<evidence type="ECO:0000313" key="3">
    <source>
        <dbReference type="EMBL" id="KAF7304201.1"/>
    </source>
</evidence>
<reference evidence="3" key="1">
    <citation type="submission" date="2020-05" db="EMBL/GenBank/DDBJ databases">
        <title>Mycena genomes resolve the evolution of fungal bioluminescence.</title>
        <authorList>
            <person name="Tsai I.J."/>
        </authorList>
    </citation>
    <scope>NUCLEOTIDE SEQUENCE</scope>
    <source>
        <strain evidence="3">171206Taipei</strain>
    </source>
</reference>
<feature type="region of interest" description="Disordered" evidence="1">
    <location>
        <begin position="1"/>
        <end position="27"/>
    </location>
</feature>
<feature type="compositionally biased region" description="Low complexity" evidence="1">
    <location>
        <begin position="7"/>
        <end position="27"/>
    </location>
</feature>
<accession>A0A8H6W628</accession>